<comment type="caution">
    <text evidence="3">The sequence shown here is derived from an EMBL/GenBank/DDBJ whole genome shotgun (WGS) entry which is preliminary data.</text>
</comment>
<reference evidence="3 4" key="1">
    <citation type="submission" date="2021-06" db="EMBL/GenBank/DDBJ databases">
        <title>Bacillus sp. RD4P76, an endophyte from a halophyte.</title>
        <authorList>
            <person name="Sun J.-Q."/>
        </authorList>
    </citation>
    <scope>NUCLEOTIDE SEQUENCE [LARGE SCALE GENOMIC DNA]</scope>
    <source>
        <strain evidence="3 4">CGMCC 1.15917</strain>
    </source>
</reference>
<dbReference type="Proteomes" id="UP000784880">
    <property type="component" value="Unassembled WGS sequence"/>
</dbReference>
<evidence type="ECO:0000256" key="1">
    <source>
        <dbReference type="SAM" id="MobiDB-lite"/>
    </source>
</evidence>
<gene>
    <name evidence="3" type="ORF">KS419_09340</name>
</gene>
<evidence type="ECO:0000259" key="2">
    <source>
        <dbReference type="Pfam" id="PF13026"/>
    </source>
</evidence>
<dbReference type="EMBL" id="JAHQCS010000088">
    <property type="protein sequence ID" value="MBU9711940.1"/>
    <property type="molecule type" value="Genomic_DNA"/>
</dbReference>
<dbReference type="PROSITE" id="PS51257">
    <property type="entry name" value="PROKAR_LIPOPROTEIN"/>
    <property type="match status" value="1"/>
</dbReference>
<evidence type="ECO:0000313" key="3">
    <source>
        <dbReference type="EMBL" id="MBU9711940.1"/>
    </source>
</evidence>
<dbReference type="Pfam" id="PF13026">
    <property type="entry name" value="DUF3887"/>
    <property type="match status" value="1"/>
</dbReference>
<keyword evidence="4" id="KW-1185">Reference proteome</keyword>
<feature type="compositionally biased region" description="Polar residues" evidence="1">
    <location>
        <begin position="33"/>
        <end position="44"/>
    </location>
</feature>
<sequence>MKKIVSVILLGTLLISGCNGGGEQGNENEEVTADTSTEETASNNIDEDEAVSLAEQFIEHLSAGEFGEGVGQFNEEVAAQLGAEELKELWETLESQIGTFIDAEFQTTQVIEEYLVVLISGLFEAADVTFTVTIDENYQIAGFFIQ</sequence>
<proteinExistence type="predicted"/>
<protein>
    <submittedName>
        <fullName evidence="3">DUF3887 domain-containing protein</fullName>
    </submittedName>
</protein>
<feature type="region of interest" description="Disordered" evidence="1">
    <location>
        <begin position="19"/>
        <end position="44"/>
    </location>
</feature>
<dbReference type="RefSeq" id="WP_217066067.1">
    <property type="nucleotide sequence ID" value="NZ_JAHQCS010000088.1"/>
</dbReference>
<evidence type="ECO:0000313" key="4">
    <source>
        <dbReference type="Proteomes" id="UP000784880"/>
    </source>
</evidence>
<dbReference type="InterPro" id="IPR024981">
    <property type="entry name" value="DUF3887"/>
</dbReference>
<feature type="domain" description="DUF3887" evidence="2">
    <location>
        <begin position="54"/>
        <end position="143"/>
    </location>
</feature>
<organism evidence="3 4">
    <name type="scientific">Evansella tamaricis</name>
    <dbReference type="NCBI Taxonomy" id="2069301"/>
    <lineage>
        <taxon>Bacteria</taxon>
        <taxon>Bacillati</taxon>
        <taxon>Bacillota</taxon>
        <taxon>Bacilli</taxon>
        <taxon>Bacillales</taxon>
        <taxon>Bacillaceae</taxon>
        <taxon>Evansella</taxon>
    </lineage>
</organism>
<name>A0ABS6JE32_9BACI</name>
<accession>A0ABS6JE32</accession>